<keyword evidence="1" id="KW-0805">Transcription regulation</keyword>
<dbReference type="PRINTS" id="PR00038">
    <property type="entry name" value="HTHLUXR"/>
</dbReference>
<evidence type="ECO:0000259" key="5">
    <source>
        <dbReference type="PROSITE" id="PS50043"/>
    </source>
</evidence>
<dbReference type="AlphaFoldDB" id="A0A172RWU6"/>
<keyword evidence="3" id="KW-0804">Transcription</keyword>
<dbReference type="PANTHER" id="PTHR44688:SF16">
    <property type="entry name" value="DNA-BINDING TRANSCRIPTIONAL ACTIVATOR DEVR_DOSR"/>
    <property type="match status" value="1"/>
</dbReference>
<gene>
    <name evidence="6" type="ORF">SAMN02910314_00834</name>
</gene>
<organism evidence="6 7">
    <name type="scientific">Denitrobacterium detoxificans</name>
    <dbReference type="NCBI Taxonomy" id="79604"/>
    <lineage>
        <taxon>Bacteria</taxon>
        <taxon>Bacillati</taxon>
        <taxon>Actinomycetota</taxon>
        <taxon>Coriobacteriia</taxon>
        <taxon>Eggerthellales</taxon>
        <taxon>Eggerthellaceae</taxon>
        <taxon>Denitrobacterium</taxon>
    </lineage>
</organism>
<feature type="transmembrane region" description="Helical" evidence="4">
    <location>
        <begin position="109"/>
        <end position="128"/>
    </location>
</feature>
<evidence type="ECO:0000313" key="6">
    <source>
        <dbReference type="EMBL" id="SEO65965.1"/>
    </source>
</evidence>
<dbReference type="STRING" id="79604.AAY81_02430"/>
<keyword evidence="4" id="KW-0472">Membrane</keyword>
<reference evidence="7" key="1">
    <citation type="submission" date="2016-10" db="EMBL/GenBank/DDBJ databases">
        <authorList>
            <person name="Varghese N."/>
        </authorList>
    </citation>
    <scope>NUCLEOTIDE SEQUENCE [LARGE SCALE GENOMIC DNA]</scope>
    <source>
        <strain evidence="7">DSM 21843</strain>
    </source>
</reference>
<dbReference type="PROSITE" id="PS00622">
    <property type="entry name" value="HTH_LUXR_1"/>
    <property type="match status" value="1"/>
</dbReference>
<keyword evidence="4" id="KW-0812">Transmembrane</keyword>
<dbReference type="RefSeq" id="WP_066660964.1">
    <property type="nucleotide sequence ID" value="NZ_CP011402.1"/>
</dbReference>
<feature type="transmembrane region" description="Helical" evidence="4">
    <location>
        <begin position="35"/>
        <end position="53"/>
    </location>
</feature>
<feature type="transmembrane region" description="Helical" evidence="4">
    <location>
        <begin position="140"/>
        <end position="159"/>
    </location>
</feature>
<dbReference type="SUPFAM" id="SSF46894">
    <property type="entry name" value="C-terminal effector domain of the bipartite response regulators"/>
    <property type="match status" value="1"/>
</dbReference>
<dbReference type="InterPro" id="IPR000792">
    <property type="entry name" value="Tscrpt_reg_LuxR_C"/>
</dbReference>
<evidence type="ECO:0000256" key="4">
    <source>
        <dbReference type="SAM" id="Phobius"/>
    </source>
</evidence>
<dbReference type="KEGG" id="ddt:AAY81_02430"/>
<feature type="transmembrane region" description="Helical" evidence="4">
    <location>
        <begin position="6"/>
        <end position="28"/>
    </location>
</feature>
<evidence type="ECO:0000313" key="7">
    <source>
        <dbReference type="Proteomes" id="UP000182975"/>
    </source>
</evidence>
<sequence length="318" mass="36286">MLSVLFYYTLGVMFVYMMASATSLSAYFVSHRKSFLLLTLCFVFYFIDVSLVFKDDFITPTAILNASSFWDVGNPQATIISGAGMFLFLWLAICSYLGKVNRVLVTAPIVAYILASLIAFNAIGNVQAREFCFYSMREVLLFWMAGVIAYWYATGDEVLRAALRRHRVAYWVSLACTVGIVLENVYFQLIFDPSTLPNDMWFFSERNPMENMLFLTLAVTTMRAANETLRLRYDAPPEREDEAMEESIARVLPLYAKKNGLSKRERDVIRLIVMGKDNQNIASDLNLALSTVKVHVHNILKKTSQPDRHSLVRDFWSA</sequence>
<evidence type="ECO:0000256" key="2">
    <source>
        <dbReference type="ARBA" id="ARBA00023125"/>
    </source>
</evidence>
<accession>A0A172RWU6</accession>
<dbReference type="PANTHER" id="PTHR44688">
    <property type="entry name" value="DNA-BINDING TRANSCRIPTIONAL ACTIVATOR DEVR_DOSR"/>
    <property type="match status" value="1"/>
</dbReference>
<dbReference type="Gene3D" id="1.10.10.10">
    <property type="entry name" value="Winged helix-like DNA-binding domain superfamily/Winged helix DNA-binding domain"/>
    <property type="match status" value="1"/>
</dbReference>
<dbReference type="PROSITE" id="PS50043">
    <property type="entry name" value="HTH_LUXR_2"/>
    <property type="match status" value="1"/>
</dbReference>
<dbReference type="CDD" id="cd06170">
    <property type="entry name" value="LuxR_C_like"/>
    <property type="match status" value="1"/>
</dbReference>
<evidence type="ECO:0000256" key="1">
    <source>
        <dbReference type="ARBA" id="ARBA00023015"/>
    </source>
</evidence>
<dbReference type="InterPro" id="IPR036388">
    <property type="entry name" value="WH-like_DNA-bd_sf"/>
</dbReference>
<feature type="domain" description="HTH luxR-type" evidence="5">
    <location>
        <begin position="254"/>
        <end position="318"/>
    </location>
</feature>
<keyword evidence="7" id="KW-1185">Reference proteome</keyword>
<dbReference type="GO" id="GO:0003677">
    <property type="term" value="F:DNA binding"/>
    <property type="evidence" value="ECO:0007669"/>
    <property type="project" value="UniProtKB-KW"/>
</dbReference>
<dbReference type="Pfam" id="PF00196">
    <property type="entry name" value="GerE"/>
    <property type="match status" value="1"/>
</dbReference>
<dbReference type="Proteomes" id="UP000182975">
    <property type="component" value="Unassembled WGS sequence"/>
</dbReference>
<dbReference type="PATRIC" id="fig|79604.3.peg.491"/>
<protein>
    <submittedName>
        <fullName evidence="6">Regulatory protein, luxR family</fullName>
    </submittedName>
</protein>
<proteinExistence type="predicted"/>
<name>A0A172RWU6_9ACTN</name>
<dbReference type="InterPro" id="IPR016032">
    <property type="entry name" value="Sig_transdc_resp-reg_C-effctor"/>
</dbReference>
<feature type="transmembrane region" description="Helical" evidence="4">
    <location>
        <begin position="77"/>
        <end position="97"/>
    </location>
</feature>
<keyword evidence="2" id="KW-0238">DNA-binding</keyword>
<dbReference type="OrthoDB" id="3264440at2"/>
<evidence type="ECO:0000256" key="3">
    <source>
        <dbReference type="ARBA" id="ARBA00023163"/>
    </source>
</evidence>
<feature type="transmembrane region" description="Helical" evidence="4">
    <location>
        <begin position="168"/>
        <end position="191"/>
    </location>
</feature>
<dbReference type="GO" id="GO:0006355">
    <property type="term" value="P:regulation of DNA-templated transcription"/>
    <property type="evidence" value="ECO:0007669"/>
    <property type="project" value="InterPro"/>
</dbReference>
<keyword evidence="4" id="KW-1133">Transmembrane helix</keyword>
<dbReference type="EMBL" id="FOEC01000003">
    <property type="protein sequence ID" value="SEO65965.1"/>
    <property type="molecule type" value="Genomic_DNA"/>
</dbReference>
<dbReference type="SMART" id="SM00421">
    <property type="entry name" value="HTH_LUXR"/>
    <property type="match status" value="1"/>
</dbReference>